<dbReference type="InterPro" id="IPR050120">
    <property type="entry name" value="Adenine_PRTase"/>
</dbReference>
<dbReference type="InterPro" id="IPR000836">
    <property type="entry name" value="PRTase_dom"/>
</dbReference>
<keyword evidence="10" id="KW-0660">Purine salvage</keyword>
<evidence type="ECO:0000313" key="12">
    <source>
        <dbReference type="EMBL" id="CAL5218877.1"/>
    </source>
</evidence>
<dbReference type="CDD" id="cd06223">
    <property type="entry name" value="PRTases_typeI"/>
    <property type="match status" value="1"/>
</dbReference>
<proteinExistence type="inferred from homology"/>
<protein>
    <recommendedName>
        <fullName evidence="6">adenine phosphoribosyltransferase</fullName>
        <ecNumber evidence="6">2.4.2.7</ecNumber>
    </recommendedName>
</protein>
<keyword evidence="13" id="KW-1185">Reference proteome</keyword>
<evidence type="ECO:0000256" key="3">
    <source>
        <dbReference type="ARBA" id="ARBA00004659"/>
    </source>
</evidence>
<comment type="subcellular location">
    <subcellularLocation>
        <location evidence="2">Cytoplasm</location>
    </subcellularLocation>
</comment>
<comment type="pathway">
    <text evidence="3">Purine metabolism; AMP biosynthesis via salvage pathway; AMP from adenine: step 1/1.</text>
</comment>
<organism evidence="12 13">
    <name type="scientific">Coccomyxa viridis</name>
    <dbReference type="NCBI Taxonomy" id="1274662"/>
    <lineage>
        <taxon>Eukaryota</taxon>
        <taxon>Viridiplantae</taxon>
        <taxon>Chlorophyta</taxon>
        <taxon>core chlorophytes</taxon>
        <taxon>Trebouxiophyceae</taxon>
        <taxon>Trebouxiophyceae incertae sedis</taxon>
        <taxon>Coccomyxaceae</taxon>
        <taxon>Coccomyxa</taxon>
    </lineage>
</organism>
<evidence type="ECO:0000256" key="10">
    <source>
        <dbReference type="ARBA" id="ARBA00022726"/>
    </source>
</evidence>
<evidence type="ECO:0000256" key="2">
    <source>
        <dbReference type="ARBA" id="ARBA00004496"/>
    </source>
</evidence>
<dbReference type="SUPFAM" id="SSF53271">
    <property type="entry name" value="PRTase-like"/>
    <property type="match status" value="1"/>
</dbReference>
<dbReference type="EMBL" id="CAXHTA020000001">
    <property type="protein sequence ID" value="CAL5218877.1"/>
    <property type="molecule type" value="Genomic_DNA"/>
</dbReference>
<evidence type="ECO:0000256" key="6">
    <source>
        <dbReference type="ARBA" id="ARBA00011893"/>
    </source>
</evidence>
<dbReference type="InterPro" id="IPR029057">
    <property type="entry name" value="PRTase-like"/>
</dbReference>
<evidence type="ECO:0000259" key="11">
    <source>
        <dbReference type="Pfam" id="PF00156"/>
    </source>
</evidence>
<dbReference type="Gene3D" id="3.40.50.2020">
    <property type="match status" value="1"/>
</dbReference>
<reference evidence="12 13" key="1">
    <citation type="submission" date="2024-06" db="EMBL/GenBank/DDBJ databases">
        <authorList>
            <person name="Kraege A."/>
            <person name="Thomma B."/>
        </authorList>
    </citation>
    <scope>NUCLEOTIDE SEQUENCE [LARGE SCALE GENOMIC DNA]</scope>
</reference>
<dbReference type="PANTHER" id="PTHR11776:SF7">
    <property type="entry name" value="PHOSPHORIBOSYLTRANSFERASE DOMAIN-CONTAINING PROTEIN"/>
    <property type="match status" value="1"/>
</dbReference>
<sequence length="148" mass="15819">MLLDAKAFQYSIDDFVDRYKGKDIHAVAGFEARGFIFGAPLALALKCAFVPLRKPGKLPGETVGASYQLEYGEDRIEMHTGAVKEGQNVLLIDDLIATGGTLAAGVKLVEQVGAKVIECAVVIELKDLNGKAKLGGLPLYVQVQKEGD</sequence>
<dbReference type="EC" id="2.4.2.7" evidence="6"/>
<comment type="caution">
    <text evidence="12">The sequence shown here is derived from an EMBL/GenBank/DDBJ whole genome shotgun (WGS) entry which is preliminary data.</text>
</comment>
<gene>
    <name evidence="12" type="primary">g612</name>
    <name evidence="12" type="ORF">VP750_LOCUS536</name>
</gene>
<keyword evidence="8" id="KW-0328">Glycosyltransferase</keyword>
<name>A0ABP1FMW6_9CHLO</name>
<comment type="similarity">
    <text evidence="4">Belongs to the purine/pyrimidine phosphoribosyltransferase family.</text>
</comment>
<evidence type="ECO:0000256" key="8">
    <source>
        <dbReference type="ARBA" id="ARBA00022676"/>
    </source>
</evidence>
<evidence type="ECO:0000256" key="5">
    <source>
        <dbReference type="ARBA" id="ARBA00011738"/>
    </source>
</evidence>
<evidence type="ECO:0000313" key="13">
    <source>
        <dbReference type="Proteomes" id="UP001497392"/>
    </source>
</evidence>
<evidence type="ECO:0000256" key="9">
    <source>
        <dbReference type="ARBA" id="ARBA00022679"/>
    </source>
</evidence>
<comment type="subunit">
    <text evidence="5">Homodimer.</text>
</comment>
<keyword evidence="7" id="KW-0963">Cytoplasm</keyword>
<dbReference type="NCBIfam" id="NF002634">
    <property type="entry name" value="PRK02304.1-3"/>
    <property type="match status" value="1"/>
</dbReference>
<evidence type="ECO:0000256" key="7">
    <source>
        <dbReference type="ARBA" id="ARBA00022490"/>
    </source>
</evidence>
<feature type="domain" description="Phosphoribosyltransferase" evidence="11">
    <location>
        <begin position="19"/>
        <end position="124"/>
    </location>
</feature>
<dbReference type="NCBIfam" id="NF002636">
    <property type="entry name" value="PRK02304.1-5"/>
    <property type="match status" value="1"/>
</dbReference>
<comment type="catalytic activity">
    <reaction evidence="1">
        <text>AMP + diphosphate = 5-phospho-alpha-D-ribose 1-diphosphate + adenine</text>
        <dbReference type="Rhea" id="RHEA:16609"/>
        <dbReference type="ChEBI" id="CHEBI:16708"/>
        <dbReference type="ChEBI" id="CHEBI:33019"/>
        <dbReference type="ChEBI" id="CHEBI:58017"/>
        <dbReference type="ChEBI" id="CHEBI:456215"/>
        <dbReference type="EC" id="2.4.2.7"/>
    </reaction>
</comment>
<dbReference type="Pfam" id="PF00156">
    <property type="entry name" value="Pribosyltran"/>
    <property type="match status" value="1"/>
</dbReference>
<dbReference type="Proteomes" id="UP001497392">
    <property type="component" value="Unassembled WGS sequence"/>
</dbReference>
<dbReference type="PANTHER" id="PTHR11776">
    <property type="entry name" value="ADENINE PHOSPHORIBOSYLTRANSFERASE"/>
    <property type="match status" value="1"/>
</dbReference>
<evidence type="ECO:0000256" key="1">
    <source>
        <dbReference type="ARBA" id="ARBA00000868"/>
    </source>
</evidence>
<accession>A0ABP1FMW6</accession>
<keyword evidence="9" id="KW-0808">Transferase</keyword>
<evidence type="ECO:0000256" key="4">
    <source>
        <dbReference type="ARBA" id="ARBA00008391"/>
    </source>
</evidence>